<feature type="transmembrane region" description="Helical" evidence="1">
    <location>
        <begin position="62"/>
        <end position="79"/>
    </location>
</feature>
<feature type="transmembrane region" description="Helical" evidence="1">
    <location>
        <begin position="91"/>
        <end position="113"/>
    </location>
</feature>
<dbReference type="RefSeq" id="WP_002692536.1">
    <property type="nucleotide sequence ID" value="NZ_CM001797.1"/>
</dbReference>
<gene>
    <name evidence="2" type="ORF">HMPREF9723_01681</name>
</gene>
<name>A0A0F6MMU7_TREDN</name>
<feature type="transmembrane region" description="Helical" evidence="1">
    <location>
        <begin position="6"/>
        <end position="29"/>
    </location>
</feature>
<dbReference type="EMBL" id="AGDY01000009">
    <property type="protein sequence ID" value="EMB20221.1"/>
    <property type="molecule type" value="Genomic_DNA"/>
</dbReference>
<sequence length="170" mass="20133">MNKIVTTTVMVIFTLLIFTADIVLITRFFTLIKQRRYNDSAPLWGGLPDLFSKIENKYLKTFLNYIILNIAVYIIGYYFPKTGVFSRTLKFSFDIVIEGYRFLVSFIITNLFLAITQLTRKIKNFQQNTISAKLYYIELIIIPIIVIFSLYFFDSVFKVFTKYYFELSME</sequence>
<protein>
    <submittedName>
        <fullName evidence="2">Uncharacterized protein</fullName>
    </submittedName>
</protein>
<dbReference type="AlphaFoldDB" id="A0A0F6MMU7"/>
<accession>A0A0F6MMU7</accession>
<dbReference type="Proteomes" id="UP000011701">
    <property type="component" value="Chromosome"/>
</dbReference>
<reference evidence="2" key="1">
    <citation type="submission" date="2012-01" db="EMBL/GenBank/DDBJ databases">
        <title>The Genome Sequence of Treponema denticola OTK.</title>
        <authorList>
            <consortium name="The Broad Institute Genome Sequencing Platform"/>
            <person name="Earl A."/>
            <person name="Ward D."/>
            <person name="Feldgarden M."/>
            <person name="Gevers D."/>
            <person name="Blanton J.M."/>
            <person name="Fenno C.J."/>
            <person name="Baranova O.V."/>
            <person name="Mathney J."/>
            <person name="Dewhirst F.E."/>
            <person name="Izard J."/>
            <person name="Young S.K."/>
            <person name="Zeng Q."/>
            <person name="Gargeya S."/>
            <person name="Fitzgerald M."/>
            <person name="Haas B."/>
            <person name="Abouelleil A."/>
            <person name="Alvarado L."/>
            <person name="Arachchi H.M."/>
            <person name="Berlin A."/>
            <person name="Chapman S.B."/>
            <person name="Gearin G."/>
            <person name="Goldberg J."/>
            <person name="Griggs A."/>
            <person name="Gujja S."/>
            <person name="Hansen M."/>
            <person name="Heiman D."/>
            <person name="Howarth C."/>
            <person name="Larimer J."/>
            <person name="Lui A."/>
            <person name="MacDonald P.J.P."/>
            <person name="McCowen C."/>
            <person name="Montmayeur A."/>
            <person name="Murphy C."/>
            <person name="Neiman D."/>
            <person name="Pearson M."/>
            <person name="Priest M."/>
            <person name="Roberts A."/>
            <person name="Saif S."/>
            <person name="Shea T."/>
            <person name="Sisk P."/>
            <person name="Stolte C."/>
            <person name="Sykes S."/>
            <person name="Wortman J."/>
            <person name="Nusbaum C."/>
            <person name="Birren B."/>
        </authorList>
    </citation>
    <scope>NUCLEOTIDE SEQUENCE [LARGE SCALE GENOMIC DNA]</scope>
    <source>
        <strain evidence="2">OTK</strain>
    </source>
</reference>
<keyword evidence="1" id="KW-0472">Membrane</keyword>
<organism evidence="2">
    <name type="scientific">Treponema denticola OTK</name>
    <dbReference type="NCBI Taxonomy" id="999434"/>
    <lineage>
        <taxon>Bacteria</taxon>
        <taxon>Pseudomonadati</taxon>
        <taxon>Spirochaetota</taxon>
        <taxon>Spirochaetia</taxon>
        <taxon>Spirochaetales</taxon>
        <taxon>Treponemataceae</taxon>
        <taxon>Treponema</taxon>
    </lineage>
</organism>
<keyword evidence="1" id="KW-0812">Transmembrane</keyword>
<proteinExistence type="predicted"/>
<keyword evidence="1" id="KW-1133">Transmembrane helix</keyword>
<dbReference type="PATRIC" id="fig|999434.4.peg.1743"/>
<dbReference type="HOGENOM" id="CLU_1601971_0_0_12"/>
<comment type="caution">
    <text evidence="2">The sequence shown here is derived from an EMBL/GenBank/DDBJ whole genome shotgun (WGS) entry which is preliminary data.</text>
</comment>
<evidence type="ECO:0000256" key="1">
    <source>
        <dbReference type="SAM" id="Phobius"/>
    </source>
</evidence>
<feature type="transmembrane region" description="Helical" evidence="1">
    <location>
        <begin position="134"/>
        <end position="153"/>
    </location>
</feature>
<evidence type="ECO:0000313" key="2">
    <source>
        <dbReference type="EMBL" id="EMB20221.1"/>
    </source>
</evidence>